<dbReference type="Pfam" id="PF13304">
    <property type="entry name" value="AAA_21"/>
    <property type="match status" value="1"/>
</dbReference>
<evidence type="ECO:0000313" key="2">
    <source>
        <dbReference type="EMBL" id="GAA1166870.1"/>
    </source>
</evidence>
<comment type="caution">
    <text evidence="2">The sequence shown here is derived from an EMBL/GenBank/DDBJ whole genome shotgun (WGS) entry which is preliminary data.</text>
</comment>
<keyword evidence="3" id="KW-1185">Reference proteome</keyword>
<dbReference type="InterPro" id="IPR051396">
    <property type="entry name" value="Bact_Antivir_Def_Nuclease"/>
</dbReference>
<dbReference type="PANTHER" id="PTHR43581:SF2">
    <property type="entry name" value="EXCINUCLEASE ATPASE SUBUNIT"/>
    <property type="match status" value="1"/>
</dbReference>
<organism evidence="2 3">
    <name type="scientific">Nocardioides aquiterrae</name>
    <dbReference type="NCBI Taxonomy" id="203799"/>
    <lineage>
        <taxon>Bacteria</taxon>
        <taxon>Bacillati</taxon>
        <taxon>Actinomycetota</taxon>
        <taxon>Actinomycetes</taxon>
        <taxon>Propionibacteriales</taxon>
        <taxon>Nocardioidaceae</taxon>
        <taxon>Nocardioides</taxon>
    </lineage>
</organism>
<dbReference type="Gene3D" id="3.40.50.300">
    <property type="entry name" value="P-loop containing nucleotide triphosphate hydrolases"/>
    <property type="match status" value="1"/>
</dbReference>
<evidence type="ECO:0000313" key="3">
    <source>
        <dbReference type="Proteomes" id="UP001499979"/>
    </source>
</evidence>
<proteinExistence type="predicted"/>
<protein>
    <recommendedName>
        <fullName evidence="1">ATPase AAA-type core domain-containing protein</fullName>
    </recommendedName>
</protein>
<reference evidence="2 3" key="1">
    <citation type="journal article" date="2019" name="Int. J. Syst. Evol. Microbiol.">
        <title>The Global Catalogue of Microorganisms (GCM) 10K type strain sequencing project: providing services to taxonomists for standard genome sequencing and annotation.</title>
        <authorList>
            <consortium name="The Broad Institute Genomics Platform"/>
            <consortium name="The Broad Institute Genome Sequencing Center for Infectious Disease"/>
            <person name="Wu L."/>
            <person name="Ma J."/>
        </authorList>
    </citation>
    <scope>NUCLEOTIDE SEQUENCE [LARGE SCALE GENOMIC DNA]</scope>
    <source>
        <strain evidence="2 3">JCM 11813</strain>
    </source>
</reference>
<dbReference type="EMBL" id="BAAAJE010000041">
    <property type="protein sequence ID" value="GAA1166870.1"/>
    <property type="molecule type" value="Genomic_DNA"/>
</dbReference>
<gene>
    <name evidence="2" type="ORF">GCM10009606_49970</name>
</gene>
<dbReference type="PANTHER" id="PTHR43581">
    <property type="entry name" value="ATP/GTP PHOSPHATASE"/>
    <property type="match status" value="1"/>
</dbReference>
<sequence length="534" mass="57605">MGKSTMLRELVNELARHPGLPSSAGIRLLRGLSLQTDGSVEDLRAWLYENAHLVVGPQEGFVRLASNQPLPPNSLPHYWGQGDRMGPLSGFMVHYSTPMARGGMVAPAPQRDNIGSPPIHPIHVLQDDAELLKRVDEVSKEVFRQSLTLDRLSGNTFLRVGVPDKPAPPIDAITKQYRDALAALPLLADQGDGMKSLIGLLLPVIAATYPIVVIDEPEAFLHPPQAHQLGKTLATLARERQIQVVLATHDRNLLAGLLAADAPVSVIRLDRSGDATTAHSLAEDEVAGLWTDPVMRYSNVLDGLFHRVVVIAEADPDCRFYAAALDSLNAKQTLPIPPSEILFVPAGGKDGMAKIARSLRAVSVRVVACPDLDILDDKTKIRRLVEVFGGDWSELERNYDVAVEPLKSKKVEATCGEVLKAVEVALSGQHDEAWTEEKKVALRPALRTSQTEFKKLKRFGMATFAGQSAAAAEQLVAQLDALGICCVREGELERLAPALGVTKGPAWVGAALAAGAHEDSQAIAQVQRMVDAAQ</sequence>
<dbReference type="Proteomes" id="UP001499979">
    <property type="component" value="Unassembled WGS sequence"/>
</dbReference>
<feature type="domain" description="ATPase AAA-type core" evidence="1">
    <location>
        <begin position="84"/>
        <end position="254"/>
    </location>
</feature>
<evidence type="ECO:0000259" key="1">
    <source>
        <dbReference type="Pfam" id="PF13304"/>
    </source>
</evidence>
<dbReference type="InterPro" id="IPR003959">
    <property type="entry name" value="ATPase_AAA_core"/>
</dbReference>
<dbReference type="InterPro" id="IPR027417">
    <property type="entry name" value="P-loop_NTPase"/>
</dbReference>
<name>A0ABN1UV29_9ACTN</name>
<accession>A0ABN1UV29</accession>
<dbReference type="SUPFAM" id="SSF52540">
    <property type="entry name" value="P-loop containing nucleoside triphosphate hydrolases"/>
    <property type="match status" value="1"/>
</dbReference>